<dbReference type="SUPFAM" id="SSF49478">
    <property type="entry name" value="Cna protein B-type domain"/>
    <property type="match status" value="2"/>
</dbReference>
<dbReference type="NCBIfam" id="TIGR04215">
    <property type="entry name" value="choice_anch_A"/>
    <property type="match status" value="1"/>
</dbReference>
<dbReference type="AlphaFoldDB" id="A0A0R1ZUG1"/>
<accession>A0A0R1ZUG1</accession>
<dbReference type="InterPro" id="IPR026588">
    <property type="entry name" value="Choice_anch_A"/>
</dbReference>
<dbReference type="NCBIfam" id="TIGR01167">
    <property type="entry name" value="LPXTG_anchor"/>
    <property type="match status" value="1"/>
</dbReference>
<dbReference type="OrthoDB" id="2259155at2"/>
<protein>
    <submittedName>
        <fullName evidence="6">Uncharacterized protein</fullName>
    </submittedName>
</protein>
<proteinExistence type="predicted"/>
<keyword evidence="2" id="KW-0732">Signal</keyword>
<evidence type="ECO:0000313" key="7">
    <source>
        <dbReference type="Proteomes" id="UP000051679"/>
    </source>
</evidence>
<gene>
    <name evidence="6" type="ORF">FC18_GL001292</name>
</gene>
<dbReference type="PATRIC" id="fig|1291052.5.peg.1309"/>
<sequence>MMRAKTNKRLLKGLTLLMMVLGFFAVSQRSADAAVTPAQIQPFDSAKDMQNAGDEADLFLYNVFLTGNHSANKADTEGAIAVQGSSYIPTDGQGFNYGAYFQKSKNGVGQDIISRNKIVLLIGGKIFNHETNSVKVGGGQGYLVTTNEDNWVASANMQAAGGIRQMTNTQMSNTFQALTAKENQLNGRLASYTRATTDEKAVDGGYPVGSYTAKPSVQDPHVYVVNVEPTSGDTIYMPQVAGLDKLVDDPELKEIIFTTSAKKVVMVDTALYQNNVVNINAEHSSDAYKIATKISNKTLFYLPNATQVTNYSCSDGKSAPDIHDGDSGMNSSTPVDDDGNDLYNDDYFANYVTHQSTAIAGTVFAPNATIVFHSGNINGYVMAKNFHQRNGAEAHNFYNPWLESTDVQFTKIWDDDSNRDGIRPEKLTFTVYDDQNNKVTTITIDADKLNNQQTFSLDNLPKYDTNGKLIQYHVVEEPLDSDKYESKTSDDGKSITNQHTPETTTFQVTKQWLDHNNYLKQRPAGVQMQLYQQDTVEKDAPEVKVGPPVTLNDANKWTYKWEDLKKNIAGGHLLLYSVKEVTTVKGYEATSTTAADKLSTTVTNTYHPTTFRVRLTKHDENSHATLKGATYRLGTVTKDGKVVKDATAQDNATDEHGQLSFTNIPWVADKVYYLQEITAPNGYLLDEKIYPVHVKADAQTAAKYVIEFDGKEYPLELDNGNAQAEPLIDISRTDAPAPVLPHTGGEGRHPWLIVGLTSVFLGGIALYLRKAWGVM</sequence>
<feature type="signal peptide" evidence="2">
    <location>
        <begin position="1"/>
        <end position="25"/>
    </location>
</feature>
<dbReference type="InterPro" id="IPR013783">
    <property type="entry name" value="Ig-like_fold"/>
</dbReference>
<feature type="chain" id="PRO_5038704138" evidence="2">
    <location>
        <begin position="26"/>
        <end position="775"/>
    </location>
</feature>
<organism evidence="6 7">
    <name type="scientific">Lacticaseibacillus sharpeae JCM 1186 = DSM 20505</name>
    <dbReference type="NCBI Taxonomy" id="1291052"/>
    <lineage>
        <taxon>Bacteria</taxon>
        <taxon>Bacillati</taxon>
        <taxon>Bacillota</taxon>
        <taxon>Bacilli</taxon>
        <taxon>Lactobacillales</taxon>
        <taxon>Lactobacillaceae</taxon>
        <taxon>Lacticaseibacillus</taxon>
    </lineage>
</organism>
<feature type="domain" description="SpaA-like prealbumin fold" evidence="4">
    <location>
        <begin position="613"/>
        <end position="700"/>
    </location>
</feature>
<dbReference type="Proteomes" id="UP000051679">
    <property type="component" value="Unassembled WGS sequence"/>
</dbReference>
<dbReference type="STRING" id="1291052.FC18_GL001292"/>
<evidence type="ECO:0000259" key="5">
    <source>
        <dbReference type="Pfam" id="PF20597"/>
    </source>
</evidence>
<evidence type="ECO:0000313" key="6">
    <source>
        <dbReference type="EMBL" id="KRM55398.1"/>
    </source>
</evidence>
<evidence type="ECO:0000256" key="2">
    <source>
        <dbReference type="SAM" id="SignalP"/>
    </source>
</evidence>
<keyword evidence="1" id="KW-0812">Transmembrane</keyword>
<reference evidence="6 7" key="1">
    <citation type="journal article" date="2015" name="Genome Announc.">
        <title>Expanding the biotechnology potential of lactobacilli through comparative genomics of 213 strains and associated genera.</title>
        <authorList>
            <person name="Sun Z."/>
            <person name="Harris H.M."/>
            <person name="McCann A."/>
            <person name="Guo C."/>
            <person name="Argimon S."/>
            <person name="Zhang W."/>
            <person name="Yang X."/>
            <person name="Jeffery I.B."/>
            <person name="Cooney J.C."/>
            <person name="Kagawa T.F."/>
            <person name="Liu W."/>
            <person name="Song Y."/>
            <person name="Salvetti E."/>
            <person name="Wrobel A."/>
            <person name="Rasinkangas P."/>
            <person name="Parkhill J."/>
            <person name="Rea M.C."/>
            <person name="O'Sullivan O."/>
            <person name="Ritari J."/>
            <person name="Douillard F.P."/>
            <person name="Paul Ross R."/>
            <person name="Yang R."/>
            <person name="Briner A.E."/>
            <person name="Felis G.E."/>
            <person name="de Vos W.M."/>
            <person name="Barrangou R."/>
            <person name="Klaenhammer T.R."/>
            <person name="Caufield P.W."/>
            <person name="Cui Y."/>
            <person name="Zhang H."/>
            <person name="O'Toole P.W."/>
        </authorList>
    </citation>
    <scope>NUCLEOTIDE SEQUENCE [LARGE SCALE GENOMIC DNA]</scope>
    <source>
        <strain evidence="6 7">DSM 20505</strain>
    </source>
</reference>
<dbReference type="Gene3D" id="2.60.40.10">
    <property type="entry name" value="Immunoglobulins"/>
    <property type="match status" value="1"/>
</dbReference>
<dbReference type="Pfam" id="PF20597">
    <property type="entry name" value="pAdhesive_15"/>
    <property type="match status" value="1"/>
</dbReference>
<name>A0A0R1ZUG1_9LACO</name>
<evidence type="ECO:0000259" key="3">
    <source>
        <dbReference type="Pfam" id="PF05738"/>
    </source>
</evidence>
<evidence type="ECO:0000259" key="4">
    <source>
        <dbReference type="Pfam" id="PF17802"/>
    </source>
</evidence>
<feature type="transmembrane region" description="Helical" evidence="1">
    <location>
        <begin position="750"/>
        <end position="768"/>
    </location>
</feature>
<comment type="caution">
    <text evidence="6">The sequence shown here is derived from an EMBL/GenBank/DDBJ whole genome shotgun (WGS) entry which is preliminary data.</text>
</comment>
<keyword evidence="7" id="KW-1185">Reference proteome</keyword>
<evidence type="ECO:0000256" key="1">
    <source>
        <dbReference type="SAM" id="Phobius"/>
    </source>
</evidence>
<dbReference type="EMBL" id="AYYO01000022">
    <property type="protein sequence ID" value="KRM55398.1"/>
    <property type="molecule type" value="Genomic_DNA"/>
</dbReference>
<dbReference type="Pfam" id="PF05738">
    <property type="entry name" value="Cna_B"/>
    <property type="match status" value="2"/>
</dbReference>
<dbReference type="InterPro" id="IPR008454">
    <property type="entry name" value="Collagen-bd_Cna-like_B-typ_dom"/>
</dbReference>
<feature type="domain" description="Choice-of-anchor A" evidence="5">
    <location>
        <begin position="61"/>
        <end position="310"/>
    </location>
</feature>
<feature type="domain" description="CNA-B" evidence="3">
    <location>
        <begin position="507"/>
        <end position="605"/>
    </location>
</feature>
<keyword evidence="1" id="KW-1133">Transmembrane helix</keyword>
<feature type="domain" description="CNA-B" evidence="3">
    <location>
        <begin position="407"/>
        <end position="498"/>
    </location>
</feature>
<dbReference type="Gene3D" id="2.60.40.1140">
    <property type="entry name" value="Collagen-binding surface protein Cna, B-type domain"/>
    <property type="match status" value="2"/>
</dbReference>
<dbReference type="InterPro" id="IPR041033">
    <property type="entry name" value="SpaA_PFL_dom_1"/>
</dbReference>
<keyword evidence="1" id="KW-0472">Membrane</keyword>
<dbReference type="CDD" id="cd00222">
    <property type="entry name" value="CollagenBindB"/>
    <property type="match status" value="2"/>
</dbReference>
<dbReference type="Pfam" id="PF17802">
    <property type="entry name" value="SpaA"/>
    <property type="match status" value="1"/>
</dbReference>